<protein>
    <submittedName>
        <fullName evidence="2">Uncharacterized protein</fullName>
    </submittedName>
</protein>
<gene>
    <name evidence="2" type="ORF">TIFTF001_038588</name>
</gene>
<evidence type="ECO:0000256" key="1">
    <source>
        <dbReference type="SAM" id="MobiDB-lite"/>
    </source>
</evidence>
<dbReference type="AlphaFoldDB" id="A0AA88E8D7"/>
<organism evidence="2 3">
    <name type="scientific">Ficus carica</name>
    <name type="common">Common fig</name>
    <dbReference type="NCBI Taxonomy" id="3494"/>
    <lineage>
        <taxon>Eukaryota</taxon>
        <taxon>Viridiplantae</taxon>
        <taxon>Streptophyta</taxon>
        <taxon>Embryophyta</taxon>
        <taxon>Tracheophyta</taxon>
        <taxon>Spermatophyta</taxon>
        <taxon>Magnoliopsida</taxon>
        <taxon>eudicotyledons</taxon>
        <taxon>Gunneridae</taxon>
        <taxon>Pentapetalae</taxon>
        <taxon>rosids</taxon>
        <taxon>fabids</taxon>
        <taxon>Rosales</taxon>
        <taxon>Moraceae</taxon>
        <taxon>Ficeae</taxon>
        <taxon>Ficus</taxon>
    </lineage>
</organism>
<name>A0AA88E8D7_FICCA</name>
<proteinExistence type="predicted"/>
<dbReference type="EMBL" id="BTGU01000872">
    <property type="protein sequence ID" value="GMN69540.1"/>
    <property type="molecule type" value="Genomic_DNA"/>
</dbReference>
<keyword evidence="3" id="KW-1185">Reference proteome</keyword>
<reference evidence="2" key="1">
    <citation type="submission" date="2023-07" db="EMBL/GenBank/DDBJ databases">
        <title>draft genome sequence of fig (Ficus carica).</title>
        <authorList>
            <person name="Takahashi T."/>
            <person name="Nishimura K."/>
        </authorList>
    </citation>
    <scope>NUCLEOTIDE SEQUENCE</scope>
</reference>
<accession>A0AA88E8D7</accession>
<dbReference type="Proteomes" id="UP001187192">
    <property type="component" value="Unassembled WGS sequence"/>
</dbReference>
<evidence type="ECO:0000313" key="3">
    <source>
        <dbReference type="Proteomes" id="UP001187192"/>
    </source>
</evidence>
<sequence length="68" mass="7423">MTGFLGGTFDGLGGRGVGRQFAKTRRRWVGDDVLTGSVKEWKVKAKQRKHRGSLPSVAHDGRGINSEL</sequence>
<evidence type="ECO:0000313" key="2">
    <source>
        <dbReference type="EMBL" id="GMN69540.1"/>
    </source>
</evidence>
<feature type="region of interest" description="Disordered" evidence="1">
    <location>
        <begin position="44"/>
        <end position="68"/>
    </location>
</feature>
<comment type="caution">
    <text evidence="2">The sequence shown here is derived from an EMBL/GenBank/DDBJ whole genome shotgun (WGS) entry which is preliminary data.</text>
</comment>